<dbReference type="GO" id="GO:0006355">
    <property type="term" value="P:regulation of DNA-templated transcription"/>
    <property type="evidence" value="ECO:0007669"/>
    <property type="project" value="InterPro"/>
</dbReference>
<dbReference type="InterPro" id="IPR009061">
    <property type="entry name" value="DNA-bd_dom_put_sf"/>
</dbReference>
<dbReference type="PRINTS" id="PR00040">
    <property type="entry name" value="HTHMERR"/>
</dbReference>
<dbReference type="InterPro" id="IPR000551">
    <property type="entry name" value="MerR-type_HTH_dom"/>
</dbReference>
<evidence type="ECO:0000259" key="1">
    <source>
        <dbReference type="PROSITE" id="PS50937"/>
    </source>
</evidence>
<proteinExistence type="predicted"/>
<dbReference type="EMBL" id="BAABLX010000070">
    <property type="protein sequence ID" value="GAA4955604.1"/>
    <property type="molecule type" value="Genomic_DNA"/>
</dbReference>
<gene>
    <name evidence="2" type="ORF">GCM10025791_39780</name>
</gene>
<dbReference type="AlphaFoldDB" id="A0AAV3U7I1"/>
<protein>
    <recommendedName>
        <fullName evidence="1">HTH merR-type domain-containing protein</fullName>
    </recommendedName>
</protein>
<keyword evidence="3" id="KW-1185">Reference proteome</keyword>
<evidence type="ECO:0000313" key="2">
    <source>
        <dbReference type="EMBL" id="GAA4955604.1"/>
    </source>
</evidence>
<dbReference type="SUPFAM" id="SSF46955">
    <property type="entry name" value="Putative DNA-binding domain"/>
    <property type="match status" value="1"/>
</dbReference>
<name>A0AAV3U7I1_9ALTE</name>
<comment type="caution">
    <text evidence="2">The sequence shown here is derived from an EMBL/GenBank/DDBJ whole genome shotgun (WGS) entry which is preliminary data.</text>
</comment>
<dbReference type="RefSeq" id="WP_345426544.1">
    <property type="nucleotide sequence ID" value="NZ_AP031496.1"/>
</dbReference>
<dbReference type="GO" id="GO:0003677">
    <property type="term" value="F:DNA binding"/>
    <property type="evidence" value="ECO:0007669"/>
    <property type="project" value="InterPro"/>
</dbReference>
<dbReference type="Gene3D" id="1.10.1660.10">
    <property type="match status" value="1"/>
</dbReference>
<reference evidence="3" key="1">
    <citation type="journal article" date="2019" name="Int. J. Syst. Evol. Microbiol.">
        <title>The Global Catalogue of Microorganisms (GCM) 10K type strain sequencing project: providing services to taxonomists for standard genome sequencing and annotation.</title>
        <authorList>
            <consortium name="The Broad Institute Genomics Platform"/>
            <consortium name="The Broad Institute Genome Sequencing Center for Infectious Disease"/>
            <person name="Wu L."/>
            <person name="Ma J."/>
        </authorList>
    </citation>
    <scope>NUCLEOTIDE SEQUENCE [LARGE SCALE GENOMIC DNA]</scope>
    <source>
        <strain evidence="3">JCM 19134</strain>
    </source>
</reference>
<dbReference type="Proteomes" id="UP001409585">
    <property type="component" value="Unassembled WGS sequence"/>
</dbReference>
<dbReference type="PROSITE" id="PS50937">
    <property type="entry name" value="HTH_MERR_2"/>
    <property type="match status" value="1"/>
</dbReference>
<sequence length="54" mass="6063">MTSNYSIGQLAKAAGVNVQTICNYERQGLITQPPKPALLIQVREPFYDALFKKH</sequence>
<evidence type="ECO:0000313" key="3">
    <source>
        <dbReference type="Proteomes" id="UP001409585"/>
    </source>
</evidence>
<dbReference type="Pfam" id="PF00376">
    <property type="entry name" value="MerR"/>
    <property type="match status" value="1"/>
</dbReference>
<organism evidence="2 3">
    <name type="scientific">Halioxenophilus aromaticivorans</name>
    <dbReference type="NCBI Taxonomy" id="1306992"/>
    <lineage>
        <taxon>Bacteria</taxon>
        <taxon>Pseudomonadati</taxon>
        <taxon>Pseudomonadota</taxon>
        <taxon>Gammaproteobacteria</taxon>
        <taxon>Alteromonadales</taxon>
        <taxon>Alteromonadaceae</taxon>
        <taxon>Halioxenophilus</taxon>
    </lineage>
</organism>
<accession>A0AAV3U7I1</accession>
<feature type="domain" description="HTH merR-type" evidence="1">
    <location>
        <begin position="4"/>
        <end position="37"/>
    </location>
</feature>